<dbReference type="OrthoDB" id="49490at2"/>
<dbReference type="RefSeq" id="WP_094366355.1">
    <property type="nucleotide sequence ID" value="NZ_NOJY02000006.1"/>
</dbReference>
<dbReference type="InterPro" id="IPR008928">
    <property type="entry name" value="6-hairpin_glycosidase_sf"/>
</dbReference>
<dbReference type="GO" id="GO:0005975">
    <property type="term" value="P:carbohydrate metabolic process"/>
    <property type="evidence" value="ECO:0007669"/>
    <property type="project" value="InterPro"/>
</dbReference>
<dbReference type="EMBL" id="NOJY02000006">
    <property type="protein sequence ID" value="RDY28532.1"/>
    <property type="molecule type" value="Genomic_DNA"/>
</dbReference>
<name>A0A371J6Y3_9FIRM</name>
<evidence type="ECO:0008006" key="3">
    <source>
        <dbReference type="Google" id="ProtNLM"/>
    </source>
</evidence>
<organism evidence="1 2">
    <name type="scientific">Romboutsia weinsteinii</name>
    <dbReference type="NCBI Taxonomy" id="2020949"/>
    <lineage>
        <taxon>Bacteria</taxon>
        <taxon>Bacillati</taxon>
        <taxon>Bacillota</taxon>
        <taxon>Clostridia</taxon>
        <taxon>Peptostreptococcales</taxon>
        <taxon>Peptostreptococcaceae</taxon>
        <taxon>Romboutsia</taxon>
    </lineage>
</organism>
<gene>
    <name evidence="1" type="ORF">CHL78_004920</name>
</gene>
<comment type="caution">
    <text evidence="1">The sequence shown here is derived from an EMBL/GenBank/DDBJ whole genome shotgun (WGS) entry which is preliminary data.</text>
</comment>
<dbReference type="Proteomes" id="UP000215694">
    <property type="component" value="Unassembled WGS sequence"/>
</dbReference>
<dbReference type="SUPFAM" id="SSF48208">
    <property type="entry name" value="Six-hairpin glycosidases"/>
    <property type="match status" value="1"/>
</dbReference>
<dbReference type="InterPro" id="IPR012341">
    <property type="entry name" value="6hp_glycosidase-like_sf"/>
</dbReference>
<keyword evidence="2" id="KW-1185">Reference proteome</keyword>
<dbReference type="AlphaFoldDB" id="A0A371J6Y3"/>
<evidence type="ECO:0000313" key="1">
    <source>
        <dbReference type="EMBL" id="RDY28532.1"/>
    </source>
</evidence>
<evidence type="ECO:0000313" key="2">
    <source>
        <dbReference type="Proteomes" id="UP000215694"/>
    </source>
</evidence>
<reference evidence="1 2" key="1">
    <citation type="journal article" date="2017" name="Genome Announc.">
        <title>Draft Genome Sequence of Romboutsia weinsteinii sp. nov. Strain CCRI-19649(T) Isolated from Surface Water.</title>
        <authorList>
            <person name="Maheux A.F."/>
            <person name="Boudreau D.K."/>
            <person name="Berube E."/>
            <person name="Boissinot M."/>
            <person name="Cantin P."/>
            <person name="Raymond F."/>
            <person name="Corbeil J."/>
            <person name="Omar R.F."/>
            <person name="Bergeron M.G."/>
        </authorList>
    </citation>
    <scope>NUCLEOTIDE SEQUENCE [LARGE SCALE GENOMIC DNA]</scope>
    <source>
        <strain evidence="1 2">CCRI-19649</strain>
    </source>
</reference>
<accession>A0A371J6Y3</accession>
<sequence>MSSITKTNNLNDPYIVVGNRMYSIANQNGEFPRIGWHVEGEMAGVWAHPIKLFNEYGISVFEGENELNIEAKSFNIEPIQANTNFVSDKLEIVKSEFVPDDLEILVVDYKINALEDVKYKFVFDAKVNIIGTWTAEDAGFTNGEDEIFENNGANKVIFKDSLNPWFAGICALEDGIITISKDDLYKVNLSYDLNLKSGESKKLRFIIVGSSVSYEQFNESLDVALNKIEYLKEVKATRYEEIREKSEIIIDNKEVSDACEWLKYNADMMIRKIPGLGRGYGAGFPHYPWWFGTDACYTIPAALSMGQHEECKDTLRIIKEISDRENGNGRIVHETSTFDVTYNKGNTQETPHFVKAVNQVFLWTGDIDFIKEMYDYCKKGVFGWLLGEMDKDGDLLADGYGIIELYALNLEMLDTATLTYEALEGLYNMAKVLDDKEVVERCEILIPQIKEEIDKKFWMEDECLYADMSGTISDMKERVPHLVGNEKMDSYKKIEMKKYFALDRCEDENKDIPWLMKNWITVCPLEAKLVDSDRAKTIFKRLETSEFTNEYGLQLCGVKKDIEIANNEKSDDIYALDISMSISSGVMAYAESIYKRANESFEYTKKLASLLNCAMPGAISENLPDKGCFLQSWSSYGVNWTLIGGIMGISPNAYTKTIYINATLPDELDKLEVKKMLIANDMFNISITRVNNCIEVNIENDNGWNIVINN</sequence>
<dbReference type="Gene3D" id="1.50.10.10">
    <property type="match status" value="1"/>
</dbReference>
<protein>
    <recommendedName>
        <fullName evidence="3">Glycogen debranching protein</fullName>
    </recommendedName>
</protein>
<proteinExistence type="predicted"/>